<evidence type="ECO:0000313" key="1">
    <source>
        <dbReference type="EMBL" id="KAF6026772.1"/>
    </source>
</evidence>
<name>A0A7J7JK92_BUGNE</name>
<organism evidence="1 2">
    <name type="scientific">Bugula neritina</name>
    <name type="common">Brown bryozoan</name>
    <name type="synonym">Sertularia neritina</name>
    <dbReference type="NCBI Taxonomy" id="10212"/>
    <lineage>
        <taxon>Eukaryota</taxon>
        <taxon>Metazoa</taxon>
        <taxon>Spiralia</taxon>
        <taxon>Lophotrochozoa</taxon>
        <taxon>Bryozoa</taxon>
        <taxon>Gymnolaemata</taxon>
        <taxon>Cheilostomatida</taxon>
        <taxon>Flustrina</taxon>
        <taxon>Buguloidea</taxon>
        <taxon>Bugulidae</taxon>
        <taxon>Bugula</taxon>
    </lineage>
</organism>
<comment type="caution">
    <text evidence="1">The sequence shown here is derived from an EMBL/GenBank/DDBJ whole genome shotgun (WGS) entry which is preliminary data.</text>
</comment>
<dbReference type="EMBL" id="VXIV02002207">
    <property type="protein sequence ID" value="KAF6026772.1"/>
    <property type="molecule type" value="Genomic_DNA"/>
</dbReference>
<evidence type="ECO:0000313" key="2">
    <source>
        <dbReference type="Proteomes" id="UP000593567"/>
    </source>
</evidence>
<proteinExistence type="predicted"/>
<dbReference type="OrthoDB" id="6123744at2759"/>
<dbReference type="AlphaFoldDB" id="A0A7J7JK92"/>
<protein>
    <submittedName>
        <fullName evidence="1">Uncharacterized protein</fullName>
    </submittedName>
</protein>
<sequence length="163" mass="17937">MGVVQLVLAPGVRVVLGGSDTLGGSGGAGSLGISCGGGYRISGFLSELNALLNERNKAKLKALQRRTRSSTDRLVQKYTRGRKSQWWEEKAESLQQGADKNNMKAFYNGLREVYGPQNRESTNCWNKMVKRLDDKPSFDELLDAIDATKENKALGEWGVPVEM</sequence>
<dbReference type="Proteomes" id="UP000593567">
    <property type="component" value="Unassembled WGS sequence"/>
</dbReference>
<accession>A0A7J7JK92</accession>
<reference evidence="1" key="1">
    <citation type="submission" date="2020-06" db="EMBL/GenBank/DDBJ databases">
        <title>Draft genome of Bugula neritina, a colonial animal packing powerful symbionts and potential medicines.</title>
        <authorList>
            <person name="Rayko M."/>
        </authorList>
    </citation>
    <scope>NUCLEOTIDE SEQUENCE [LARGE SCALE GENOMIC DNA]</scope>
    <source>
        <strain evidence="1">Kwan_BN1</strain>
    </source>
</reference>
<gene>
    <name evidence="1" type="ORF">EB796_014920</name>
</gene>
<keyword evidence="2" id="KW-1185">Reference proteome</keyword>